<dbReference type="EMBL" id="JAQQAF010000009">
    <property type="protein sequence ID" value="KAJ8460377.1"/>
    <property type="molecule type" value="Genomic_DNA"/>
</dbReference>
<evidence type="ECO:0000313" key="3">
    <source>
        <dbReference type="EMBL" id="KAJ8460377.1"/>
    </source>
</evidence>
<sequence length="122" mass="13244">MLAGVLHLELLLWHQAMGFELVDRETRSLPPIQIRGIGVKPATASETSSKSTSDEEGECVTPRSSGQPAVKQALMVVCPPPPRKPRPVKRRLAPPPGGYYPVPSDLASIFVPLPMKKKIRVG</sequence>
<keyword evidence="4" id="KW-1185">Reference proteome</keyword>
<feature type="compositionally biased region" description="Basic residues" evidence="1">
    <location>
        <begin position="83"/>
        <end position="92"/>
    </location>
</feature>
<gene>
    <name evidence="3" type="ORF">OPV22_033303</name>
</gene>
<protein>
    <submittedName>
        <fullName evidence="3">Uncharacterized protein</fullName>
    </submittedName>
</protein>
<organism evidence="3 4">
    <name type="scientific">Ensete ventricosum</name>
    <name type="common">Abyssinian banana</name>
    <name type="synonym">Musa ensete</name>
    <dbReference type="NCBI Taxonomy" id="4639"/>
    <lineage>
        <taxon>Eukaryota</taxon>
        <taxon>Viridiplantae</taxon>
        <taxon>Streptophyta</taxon>
        <taxon>Embryophyta</taxon>
        <taxon>Tracheophyta</taxon>
        <taxon>Spermatophyta</taxon>
        <taxon>Magnoliopsida</taxon>
        <taxon>Liliopsida</taxon>
        <taxon>Zingiberales</taxon>
        <taxon>Musaceae</taxon>
        <taxon>Ensete</taxon>
    </lineage>
</organism>
<dbReference type="Proteomes" id="UP001222027">
    <property type="component" value="Unassembled WGS sequence"/>
</dbReference>
<evidence type="ECO:0000313" key="4">
    <source>
        <dbReference type="Proteomes" id="UP001222027"/>
    </source>
</evidence>
<accession>A0AAV8PZ31</accession>
<name>A0AAV8PZ31_ENSVE</name>
<evidence type="ECO:0000256" key="2">
    <source>
        <dbReference type="SAM" id="SignalP"/>
    </source>
</evidence>
<dbReference type="PANTHER" id="PTHR35162">
    <property type="entry name" value="OS08G0516600 PROTEIN"/>
    <property type="match status" value="1"/>
</dbReference>
<dbReference type="PANTHER" id="PTHR35162:SF2">
    <property type="entry name" value="OS08G0516600 PROTEIN"/>
    <property type="match status" value="1"/>
</dbReference>
<comment type="caution">
    <text evidence="3">The sequence shown here is derived from an EMBL/GenBank/DDBJ whole genome shotgun (WGS) entry which is preliminary data.</text>
</comment>
<feature type="region of interest" description="Disordered" evidence="1">
    <location>
        <begin position="77"/>
        <end position="96"/>
    </location>
</feature>
<dbReference type="InterPro" id="IPR053115">
    <property type="entry name" value="CDK_inhibitor"/>
</dbReference>
<reference evidence="3 4" key="1">
    <citation type="submission" date="2022-12" db="EMBL/GenBank/DDBJ databases">
        <title>Chromosome-scale assembly of the Ensete ventricosum genome.</title>
        <authorList>
            <person name="Dussert Y."/>
            <person name="Stocks J."/>
            <person name="Wendawek A."/>
            <person name="Woldeyes F."/>
            <person name="Nichols R.A."/>
            <person name="Borrell J.S."/>
        </authorList>
    </citation>
    <scope>NUCLEOTIDE SEQUENCE [LARGE SCALE GENOMIC DNA]</scope>
    <source>
        <strain evidence="4">cv. Maze</strain>
        <tissue evidence="3">Seeds</tissue>
    </source>
</reference>
<feature type="signal peptide" evidence="2">
    <location>
        <begin position="1"/>
        <end position="18"/>
    </location>
</feature>
<keyword evidence="2" id="KW-0732">Signal</keyword>
<dbReference type="AlphaFoldDB" id="A0AAV8PZ31"/>
<feature type="chain" id="PRO_5043462683" evidence="2">
    <location>
        <begin position="19"/>
        <end position="122"/>
    </location>
</feature>
<evidence type="ECO:0000256" key="1">
    <source>
        <dbReference type="SAM" id="MobiDB-lite"/>
    </source>
</evidence>
<feature type="region of interest" description="Disordered" evidence="1">
    <location>
        <begin position="37"/>
        <end position="67"/>
    </location>
</feature>
<proteinExistence type="predicted"/>